<keyword evidence="1" id="KW-1133">Transmembrane helix</keyword>
<dbReference type="OrthoDB" id="5398210at2"/>
<evidence type="ECO:0000256" key="1">
    <source>
        <dbReference type="SAM" id="Phobius"/>
    </source>
</evidence>
<dbReference type="Pfam" id="PF12279">
    <property type="entry name" value="DUF3619"/>
    <property type="match status" value="1"/>
</dbReference>
<comment type="caution">
    <text evidence="2">The sequence shown here is derived from an EMBL/GenBank/DDBJ whole genome shotgun (WGS) entry which is preliminary data.</text>
</comment>
<proteinExistence type="predicted"/>
<sequence length="127" mass="14188">MRENEHDGTFIRSIVRGLDEEADRLPPVVVGRLRDGRMRAIGVPQGGWFRYRIVPRWITAGGFATAAVLVAAVSIWHGGDRSSTQVRNLDELEIASAQEQLELYEDLDFYRWLADQPGSAGHGGVKR</sequence>
<gene>
    <name evidence="2" type="ORF">JN12_00652</name>
</gene>
<evidence type="ECO:0008006" key="4">
    <source>
        <dbReference type="Google" id="ProtNLM"/>
    </source>
</evidence>
<name>A0A562WSE2_9BACT</name>
<dbReference type="EMBL" id="VLLN01000003">
    <property type="protein sequence ID" value="TWJ32677.1"/>
    <property type="molecule type" value="Genomic_DNA"/>
</dbReference>
<accession>A0A562WSE2</accession>
<evidence type="ECO:0000313" key="3">
    <source>
        <dbReference type="Proteomes" id="UP000319449"/>
    </source>
</evidence>
<reference evidence="2 3" key="1">
    <citation type="submission" date="2019-07" db="EMBL/GenBank/DDBJ databases">
        <title>Genomic Encyclopedia of Archaeal and Bacterial Type Strains, Phase II (KMG-II): from individual species to whole genera.</title>
        <authorList>
            <person name="Goeker M."/>
        </authorList>
    </citation>
    <scope>NUCLEOTIDE SEQUENCE [LARGE SCALE GENOMIC DNA]</scope>
    <source>
        <strain evidence="2 3">ATCC BAA-1139</strain>
    </source>
</reference>
<evidence type="ECO:0000313" key="2">
    <source>
        <dbReference type="EMBL" id="TWJ32677.1"/>
    </source>
</evidence>
<feature type="transmembrane region" description="Helical" evidence="1">
    <location>
        <begin position="57"/>
        <end position="77"/>
    </location>
</feature>
<keyword evidence="1" id="KW-0812">Transmembrane</keyword>
<dbReference type="AlphaFoldDB" id="A0A562WSE2"/>
<dbReference type="Proteomes" id="UP000319449">
    <property type="component" value="Unassembled WGS sequence"/>
</dbReference>
<dbReference type="RefSeq" id="WP_145018079.1">
    <property type="nucleotide sequence ID" value="NZ_VLLN01000003.1"/>
</dbReference>
<keyword evidence="1" id="KW-0472">Membrane</keyword>
<organism evidence="2 3">
    <name type="scientific">Geobacter argillaceus</name>
    <dbReference type="NCBI Taxonomy" id="345631"/>
    <lineage>
        <taxon>Bacteria</taxon>
        <taxon>Pseudomonadati</taxon>
        <taxon>Thermodesulfobacteriota</taxon>
        <taxon>Desulfuromonadia</taxon>
        <taxon>Geobacterales</taxon>
        <taxon>Geobacteraceae</taxon>
        <taxon>Geobacter</taxon>
    </lineage>
</organism>
<protein>
    <recommendedName>
        <fullName evidence="4">DUF3619 family protein</fullName>
    </recommendedName>
</protein>
<keyword evidence="3" id="KW-1185">Reference proteome</keyword>
<dbReference type="InterPro" id="IPR022064">
    <property type="entry name" value="DUF3619"/>
</dbReference>